<dbReference type="Proteomes" id="UP000052023">
    <property type="component" value="Unassembled WGS sequence"/>
</dbReference>
<evidence type="ECO:0000313" key="2">
    <source>
        <dbReference type="Proteomes" id="UP000052023"/>
    </source>
</evidence>
<dbReference type="EMBL" id="LLYA01000215">
    <property type="protein sequence ID" value="KRR16866.1"/>
    <property type="molecule type" value="Genomic_DNA"/>
</dbReference>
<sequence length="131" mass="13896">MPAGDGTLGRKIIFTWNGSTIAGVREKGIACAGEPINVSDDDSDGIRELLSEAGESTIDISLSGVLKDETLAADWFARNRVRAVTITYPNGRVISGDFFLASYNETGTYNDATTMEAALQNTGEVTFTPGV</sequence>
<dbReference type="InterPro" id="IPR022344">
    <property type="entry name" value="GTA_major-tail"/>
</dbReference>
<reference evidence="1 2" key="1">
    <citation type="submission" date="2014-03" db="EMBL/GenBank/DDBJ databases">
        <title>Bradyrhizobium valentinum sp. nov., isolated from effective nodules of Lupinus mariae-josephae, a lupine endemic of basic-lime soils in Eastern Spain.</title>
        <authorList>
            <person name="Duran D."/>
            <person name="Rey L."/>
            <person name="Navarro A."/>
            <person name="Busquets A."/>
            <person name="Imperial J."/>
            <person name="Ruiz-Argueso T."/>
        </authorList>
    </citation>
    <scope>NUCLEOTIDE SEQUENCE [LARGE SCALE GENOMIC DNA]</scope>
    <source>
        <strain evidence="1 2">Ro19</strain>
    </source>
</reference>
<evidence type="ECO:0008006" key="3">
    <source>
        <dbReference type="Google" id="ProtNLM"/>
    </source>
</evidence>
<accession>A0A0R3M9M7</accession>
<organism evidence="1 2">
    <name type="scientific">Bradyrhizobium retamae</name>
    <dbReference type="NCBI Taxonomy" id="1300035"/>
    <lineage>
        <taxon>Bacteria</taxon>
        <taxon>Pseudomonadati</taxon>
        <taxon>Pseudomonadota</taxon>
        <taxon>Alphaproteobacteria</taxon>
        <taxon>Hyphomicrobiales</taxon>
        <taxon>Nitrobacteraceae</taxon>
        <taxon>Bradyrhizobium</taxon>
    </lineage>
</organism>
<evidence type="ECO:0000313" key="1">
    <source>
        <dbReference type="EMBL" id="KRR16866.1"/>
    </source>
</evidence>
<name>A0A0R3M9M7_9BRAD</name>
<keyword evidence="2" id="KW-1185">Reference proteome</keyword>
<proteinExistence type="predicted"/>
<dbReference type="PRINTS" id="PR01996">
    <property type="entry name" value="MTP1FAMILY"/>
</dbReference>
<protein>
    <recommendedName>
        <fullName evidence="3">Phage tail protein</fullName>
    </recommendedName>
</protein>
<dbReference type="AlphaFoldDB" id="A0A0R3M9M7"/>
<comment type="caution">
    <text evidence="1">The sequence shown here is derived from an EMBL/GenBank/DDBJ whole genome shotgun (WGS) entry which is preliminary data.</text>
</comment>
<dbReference type="Pfam" id="PF06199">
    <property type="entry name" value="Phage_tail_2"/>
    <property type="match status" value="1"/>
</dbReference>
<dbReference type="InterPro" id="IPR011855">
    <property type="entry name" value="Phgtail_TP901_1"/>
</dbReference>
<gene>
    <name evidence="1" type="ORF">CQ13_36530</name>
</gene>
<dbReference type="Gene3D" id="4.10.410.40">
    <property type="match status" value="1"/>
</dbReference>
<dbReference type="RefSeq" id="WP_057847868.1">
    <property type="nucleotide sequence ID" value="NZ_LLYA01000215.1"/>
</dbReference>